<feature type="compositionally biased region" description="Polar residues" evidence="1">
    <location>
        <begin position="130"/>
        <end position="139"/>
    </location>
</feature>
<evidence type="ECO:0000256" key="1">
    <source>
        <dbReference type="SAM" id="MobiDB-lite"/>
    </source>
</evidence>
<organism evidence="2 3">
    <name type="scientific">Polarella glacialis</name>
    <name type="common">Dinoflagellate</name>
    <dbReference type="NCBI Taxonomy" id="89957"/>
    <lineage>
        <taxon>Eukaryota</taxon>
        <taxon>Sar</taxon>
        <taxon>Alveolata</taxon>
        <taxon>Dinophyceae</taxon>
        <taxon>Suessiales</taxon>
        <taxon>Suessiaceae</taxon>
        <taxon>Polarella</taxon>
    </lineage>
</organism>
<keyword evidence="3" id="KW-1185">Reference proteome</keyword>
<evidence type="ECO:0000313" key="3">
    <source>
        <dbReference type="Proteomes" id="UP000654075"/>
    </source>
</evidence>
<protein>
    <submittedName>
        <fullName evidence="2">Uncharacterized protein</fullName>
    </submittedName>
</protein>
<comment type="caution">
    <text evidence="2">The sequence shown here is derived from an EMBL/GenBank/DDBJ whole genome shotgun (WGS) entry which is preliminary data.</text>
</comment>
<feature type="compositionally biased region" description="Polar residues" evidence="1">
    <location>
        <begin position="81"/>
        <end position="91"/>
    </location>
</feature>
<sequence>MDVKLPNSAKSEAGDGRSSWPVQNVGIGASGQMLSCRGDELPEEEGSNTEGGTPGLATPQAVDDKPMRGRLRVGSGAPGCNMSNNDASSPSLAKPGSRSGAPEWPELLRGKGLPTALESGSGRGRPKRATPNTNRSAPK</sequence>
<name>A0A813F5L3_POLGL</name>
<dbReference type="Proteomes" id="UP000654075">
    <property type="component" value="Unassembled WGS sequence"/>
</dbReference>
<dbReference type="EMBL" id="CAJNNV010024393">
    <property type="protein sequence ID" value="CAE8609727.1"/>
    <property type="molecule type" value="Genomic_DNA"/>
</dbReference>
<evidence type="ECO:0000313" key="2">
    <source>
        <dbReference type="EMBL" id="CAE8609727.1"/>
    </source>
</evidence>
<accession>A0A813F5L3</accession>
<reference evidence="2" key="1">
    <citation type="submission" date="2021-02" db="EMBL/GenBank/DDBJ databases">
        <authorList>
            <person name="Dougan E. K."/>
            <person name="Rhodes N."/>
            <person name="Thang M."/>
            <person name="Chan C."/>
        </authorList>
    </citation>
    <scope>NUCLEOTIDE SEQUENCE</scope>
</reference>
<feature type="region of interest" description="Disordered" evidence="1">
    <location>
        <begin position="1"/>
        <end position="139"/>
    </location>
</feature>
<proteinExistence type="predicted"/>
<dbReference type="AlphaFoldDB" id="A0A813F5L3"/>
<gene>
    <name evidence="2" type="ORF">PGLA1383_LOCUS27554</name>
</gene>